<organism evidence="2 3">
    <name type="scientific">Cohnella yongneupensis</name>
    <dbReference type="NCBI Taxonomy" id="425006"/>
    <lineage>
        <taxon>Bacteria</taxon>
        <taxon>Bacillati</taxon>
        <taxon>Bacillota</taxon>
        <taxon>Bacilli</taxon>
        <taxon>Bacillales</taxon>
        <taxon>Paenibacillaceae</taxon>
        <taxon>Cohnella</taxon>
    </lineage>
</organism>
<dbReference type="Pfam" id="PF00583">
    <property type="entry name" value="Acetyltransf_1"/>
    <property type="match status" value="1"/>
</dbReference>
<gene>
    <name evidence="2" type="ORF">ACFPQ4_12110</name>
</gene>
<dbReference type="PANTHER" id="PTHR43415">
    <property type="entry name" value="SPERMIDINE N(1)-ACETYLTRANSFERASE"/>
    <property type="match status" value="1"/>
</dbReference>
<proteinExistence type="predicted"/>
<dbReference type="GO" id="GO:0016746">
    <property type="term" value="F:acyltransferase activity"/>
    <property type="evidence" value="ECO:0007669"/>
    <property type="project" value="UniProtKB-KW"/>
</dbReference>
<keyword evidence="2" id="KW-0012">Acyltransferase</keyword>
<evidence type="ECO:0000313" key="2">
    <source>
        <dbReference type="EMBL" id="MFC5530171.1"/>
    </source>
</evidence>
<reference evidence="3" key="1">
    <citation type="journal article" date="2019" name="Int. J. Syst. Evol. Microbiol.">
        <title>The Global Catalogue of Microorganisms (GCM) 10K type strain sequencing project: providing services to taxonomists for standard genome sequencing and annotation.</title>
        <authorList>
            <consortium name="The Broad Institute Genomics Platform"/>
            <consortium name="The Broad Institute Genome Sequencing Center for Infectious Disease"/>
            <person name="Wu L."/>
            <person name="Ma J."/>
        </authorList>
    </citation>
    <scope>NUCLEOTIDE SEQUENCE [LARGE SCALE GENOMIC DNA]</scope>
    <source>
        <strain evidence="3">CGMCC 1.18578</strain>
    </source>
</reference>
<dbReference type="EC" id="2.3.-.-" evidence="2"/>
<sequence length="186" mass="21500">MIIRKHEFTVKGLRYNIRSAVHSDARYLSEVRIQIDGETENMDRERGEAFIDQSGFEDIIKADNEHPRNLFLVVEVEDQIVGYSRCVGNDLKRTMHKVEFGVCILKNYWGYGMGKNLLKEVISWADSIGIIKINLNVLETNENAIELYKSFDFEIDGILKSDKLLSDGNYYNTIVMGRLNQKVIMK</sequence>
<keyword evidence="2" id="KW-0808">Transferase</keyword>
<feature type="domain" description="N-acetyltransferase" evidence="1">
    <location>
        <begin position="15"/>
        <end position="181"/>
    </location>
</feature>
<evidence type="ECO:0000259" key="1">
    <source>
        <dbReference type="PROSITE" id="PS51186"/>
    </source>
</evidence>
<dbReference type="Proteomes" id="UP001596108">
    <property type="component" value="Unassembled WGS sequence"/>
</dbReference>
<comment type="caution">
    <text evidence="2">The sequence shown here is derived from an EMBL/GenBank/DDBJ whole genome shotgun (WGS) entry which is preliminary data.</text>
</comment>
<dbReference type="InterPro" id="IPR016181">
    <property type="entry name" value="Acyl_CoA_acyltransferase"/>
</dbReference>
<protein>
    <submittedName>
        <fullName evidence="2">GNAT family N-acetyltransferase</fullName>
        <ecNumber evidence="2">2.3.-.-</ecNumber>
    </submittedName>
</protein>
<dbReference type="InterPro" id="IPR000182">
    <property type="entry name" value="GNAT_dom"/>
</dbReference>
<dbReference type="CDD" id="cd04301">
    <property type="entry name" value="NAT_SF"/>
    <property type="match status" value="1"/>
</dbReference>
<dbReference type="Gene3D" id="3.40.630.30">
    <property type="match status" value="1"/>
</dbReference>
<name>A0ABW0R097_9BACL</name>
<dbReference type="RefSeq" id="WP_378112113.1">
    <property type="nucleotide sequence ID" value="NZ_JBHSNC010000037.1"/>
</dbReference>
<accession>A0ABW0R097</accession>
<dbReference type="EMBL" id="JBHSNC010000037">
    <property type="protein sequence ID" value="MFC5530171.1"/>
    <property type="molecule type" value="Genomic_DNA"/>
</dbReference>
<evidence type="ECO:0000313" key="3">
    <source>
        <dbReference type="Proteomes" id="UP001596108"/>
    </source>
</evidence>
<dbReference type="SUPFAM" id="SSF55729">
    <property type="entry name" value="Acyl-CoA N-acyltransferases (Nat)"/>
    <property type="match status" value="1"/>
</dbReference>
<dbReference type="PANTHER" id="PTHR43415:SF3">
    <property type="entry name" value="GNAT-FAMILY ACETYLTRANSFERASE"/>
    <property type="match status" value="1"/>
</dbReference>
<dbReference type="PROSITE" id="PS51186">
    <property type="entry name" value="GNAT"/>
    <property type="match status" value="1"/>
</dbReference>
<keyword evidence="3" id="KW-1185">Reference proteome</keyword>